<comment type="caution">
    <text evidence="2">The sequence shown here is derived from an EMBL/GenBank/DDBJ whole genome shotgun (WGS) entry which is preliminary data.</text>
</comment>
<keyword evidence="1" id="KW-0732">Signal</keyword>
<gene>
    <name evidence="2" type="ORF">BCR33DRAFT_713562</name>
</gene>
<protein>
    <submittedName>
        <fullName evidence="2">Uncharacterized protein</fullName>
    </submittedName>
</protein>
<organism evidence="2 3">
    <name type="scientific">Rhizoclosmatium globosum</name>
    <dbReference type="NCBI Taxonomy" id="329046"/>
    <lineage>
        <taxon>Eukaryota</taxon>
        <taxon>Fungi</taxon>
        <taxon>Fungi incertae sedis</taxon>
        <taxon>Chytridiomycota</taxon>
        <taxon>Chytridiomycota incertae sedis</taxon>
        <taxon>Chytridiomycetes</taxon>
        <taxon>Chytridiales</taxon>
        <taxon>Chytriomycetaceae</taxon>
        <taxon>Rhizoclosmatium</taxon>
    </lineage>
</organism>
<name>A0A1Y2CSG3_9FUNG</name>
<evidence type="ECO:0000313" key="2">
    <source>
        <dbReference type="EMBL" id="ORY49968.1"/>
    </source>
</evidence>
<dbReference type="AlphaFoldDB" id="A0A1Y2CSG3"/>
<proteinExistence type="predicted"/>
<accession>A0A1Y2CSG3</accession>
<sequence>MSWKAESHILLYLALSGALQVTFISDALASELDLDCHPFVDILKPAGFSALSCPDALLAYPCFPRRR</sequence>
<keyword evidence="3" id="KW-1185">Reference proteome</keyword>
<dbReference type="Proteomes" id="UP000193642">
    <property type="component" value="Unassembled WGS sequence"/>
</dbReference>
<feature type="signal peptide" evidence="1">
    <location>
        <begin position="1"/>
        <end position="29"/>
    </location>
</feature>
<evidence type="ECO:0000313" key="3">
    <source>
        <dbReference type="Proteomes" id="UP000193642"/>
    </source>
</evidence>
<reference evidence="2 3" key="1">
    <citation type="submission" date="2016-07" db="EMBL/GenBank/DDBJ databases">
        <title>Pervasive Adenine N6-methylation of Active Genes in Fungi.</title>
        <authorList>
            <consortium name="DOE Joint Genome Institute"/>
            <person name="Mondo S.J."/>
            <person name="Dannebaum R.O."/>
            <person name="Kuo R.C."/>
            <person name="Labutti K."/>
            <person name="Haridas S."/>
            <person name="Kuo A."/>
            <person name="Salamov A."/>
            <person name="Ahrendt S.R."/>
            <person name="Lipzen A."/>
            <person name="Sullivan W."/>
            <person name="Andreopoulos W.B."/>
            <person name="Clum A."/>
            <person name="Lindquist E."/>
            <person name="Daum C."/>
            <person name="Ramamoorthy G.K."/>
            <person name="Gryganskyi A."/>
            <person name="Culley D."/>
            <person name="Magnuson J.K."/>
            <person name="James T.Y."/>
            <person name="O'Malley M.A."/>
            <person name="Stajich J.E."/>
            <person name="Spatafora J.W."/>
            <person name="Visel A."/>
            <person name="Grigoriev I.V."/>
        </authorList>
    </citation>
    <scope>NUCLEOTIDE SEQUENCE [LARGE SCALE GENOMIC DNA]</scope>
    <source>
        <strain evidence="2 3">JEL800</strain>
    </source>
</reference>
<evidence type="ECO:0000256" key="1">
    <source>
        <dbReference type="SAM" id="SignalP"/>
    </source>
</evidence>
<dbReference type="EMBL" id="MCGO01000008">
    <property type="protein sequence ID" value="ORY49968.1"/>
    <property type="molecule type" value="Genomic_DNA"/>
</dbReference>
<feature type="chain" id="PRO_5012982833" evidence="1">
    <location>
        <begin position="30"/>
        <end position="67"/>
    </location>
</feature>